<dbReference type="EMBL" id="GL996524">
    <property type="protein sequence ID" value="EGV63583.1"/>
    <property type="molecule type" value="Genomic_DNA"/>
</dbReference>
<dbReference type="InterPro" id="IPR050410">
    <property type="entry name" value="CCR4/nocturin_mRNA_transcr"/>
</dbReference>
<evidence type="ECO:0000313" key="5">
    <source>
        <dbReference type="Proteomes" id="UP000000707"/>
    </source>
</evidence>
<dbReference type="RefSeq" id="XP_006687376.1">
    <property type="nucleotide sequence ID" value="XM_006687313.1"/>
</dbReference>
<dbReference type="PANTHER" id="PTHR12121:SF36">
    <property type="entry name" value="ENDONUCLEASE_EXONUCLEASE_PHOSPHATASE DOMAIN-CONTAINING PROTEIN"/>
    <property type="match status" value="1"/>
</dbReference>
<proteinExistence type="predicted"/>
<feature type="signal peptide" evidence="1">
    <location>
        <begin position="1"/>
        <end position="15"/>
    </location>
</feature>
<feature type="chain" id="PRO_5011938865" evidence="1">
    <location>
        <begin position="16"/>
        <end position="302"/>
    </location>
</feature>
<protein>
    <submittedName>
        <fullName evidence="3">DNase I-like protein</fullName>
    </submittedName>
</protein>
<dbReference type="EMBL" id="GL996524">
    <property type="protein sequence ID" value="EGV63582.1"/>
    <property type="molecule type" value="Genomic_DNA"/>
</dbReference>
<dbReference type="Proteomes" id="UP000000707">
    <property type="component" value="Unassembled WGS sequence"/>
</dbReference>
<dbReference type="OrthoDB" id="276515at2759"/>
<dbReference type="PANTHER" id="PTHR12121">
    <property type="entry name" value="CARBON CATABOLITE REPRESSOR PROTEIN 4"/>
    <property type="match status" value="1"/>
</dbReference>
<name>G3B5D9_CANTC</name>
<organism evidence="5">
    <name type="scientific">Candida tenuis (strain ATCC 10573 / BCRC 21748 / CBS 615 / JCM 9827 / NBRC 10315 / NRRL Y-1498 / VKM Y-70)</name>
    <name type="common">Yeast</name>
    <name type="synonym">Yamadazyma tenuis</name>
    <dbReference type="NCBI Taxonomy" id="590646"/>
    <lineage>
        <taxon>Eukaryota</taxon>
        <taxon>Fungi</taxon>
        <taxon>Dikarya</taxon>
        <taxon>Ascomycota</taxon>
        <taxon>Saccharomycotina</taxon>
        <taxon>Pichiomycetes</taxon>
        <taxon>Debaryomycetaceae</taxon>
        <taxon>Yamadazyma</taxon>
    </lineage>
</organism>
<dbReference type="eggNOG" id="ENOG502RSH5">
    <property type="taxonomic scope" value="Eukaryota"/>
</dbReference>
<dbReference type="Gene3D" id="3.60.10.10">
    <property type="entry name" value="Endonuclease/exonuclease/phosphatase"/>
    <property type="match status" value="1"/>
</dbReference>
<dbReference type="Pfam" id="PF03372">
    <property type="entry name" value="Exo_endo_phos"/>
    <property type="match status" value="1"/>
</dbReference>
<evidence type="ECO:0000313" key="4">
    <source>
        <dbReference type="EMBL" id="EGV63583.1"/>
    </source>
</evidence>
<dbReference type="InterPro" id="IPR005135">
    <property type="entry name" value="Endo/exonuclease/phosphatase"/>
</dbReference>
<dbReference type="GO" id="GO:0000175">
    <property type="term" value="F:3'-5'-RNA exonuclease activity"/>
    <property type="evidence" value="ECO:0007669"/>
    <property type="project" value="TreeGrafter"/>
</dbReference>
<keyword evidence="1" id="KW-0732">Signal</keyword>
<evidence type="ECO:0000256" key="1">
    <source>
        <dbReference type="SAM" id="SignalP"/>
    </source>
</evidence>
<accession>G3B5D9</accession>
<dbReference type="HOGENOM" id="CLU_030508_0_0_1"/>
<dbReference type="GeneID" id="18247457"/>
<reference evidence="4 5" key="1">
    <citation type="journal article" date="2011" name="Proc. Natl. Acad. Sci. U.S.A.">
        <title>Comparative genomics of xylose-fermenting fungi for enhanced biofuel production.</title>
        <authorList>
            <person name="Wohlbach D.J."/>
            <person name="Kuo A."/>
            <person name="Sato T.K."/>
            <person name="Potts K.M."/>
            <person name="Salamov A.A."/>
            <person name="LaButti K.M."/>
            <person name="Sun H."/>
            <person name="Clum A."/>
            <person name="Pangilinan J.L."/>
            <person name="Lindquist E.A."/>
            <person name="Lucas S."/>
            <person name="Lapidus A."/>
            <person name="Jin M."/>
            <person name="Gunawan C."/>
            <person name="Balan V."/>
            <person name="Dale B.E."/>
            <person name="Jeffries T.W."/>
            <person name="Zinkel R."/>
            <person name="Barry K.W."/>
            <person name="Grigoriev I.V."/>
            <person name="Gasch A.P."/>
        </authorList>
    </citation>
    <scope>NUCLEOTIDE SEQUENCE [LARGE SCALE GENOMIC DNA]</scope>
    <source>
        <strain evidence="4">ATCC 10573</strain>
        <strain evidence="5">ATCC 10573 / BCRC 21748 / CBS 615 / JCM 9827 / NBRC 10315 / NRRL Y-1498 / VKM Y-70</strain>
    </source>
</reference>
<gene>
    <name evidence="4" type="ORF">CANTEDRAFT_114510</name>
</gene>
<feature type="domain" description="Endonuclease/exonuclease/phosphatase" evidence="2">
    <location>
        <begin position="34"/>
        <end position="290"/>
    </location>
</feature>
<keyword evidence="5" id="KW-1185">Reference proteome</keyword>
<dbReference type="KEGG" id="cten:18247457"/>
<sequence length="302" mass="34898">MLVLKLLLCITFVVSYPVSLDLSQSLDFQVISSNVRTDTKWRFCHEHRWKERKVQLIQTLHHHATSKLPTLIGLQEVKHNQLMDLEEGLNHLTDGKDWDYFGVGRDNGKKKGEYAPIFYRKSQWELLNGTTEWLSPTPRLPSKAWGAADVRIVTITTFKNKETGIIINMLNTHFDHKSQLARGKSSKLILDWIHQIPNDHETFVSGDFNSQSSDASYKTLIQDLSDTRKVSRVKDTQMATYTGFEPEDPSTVIDFVWCAKDANKENSHTSVNKYNVLDTWTERGYRYSDHRPVVVEFSVKPR</sequence>
<dbReference type="CDD" id="cd09083">
    <property type="entry name" value="EEP-1"/>
    <property type="match status" value="1"/>
</dbReference>
<evidence type="ECO:0000313" key="3">
    <source>
        <dbReference type="EMBL" id="EGV63582.1"/>
    </source>
</evidence>
<dbReference type="SUPFAM" id="SSF56219">
    <property type="entry name" value="DNase I-like"/>
    <property type="match status" value="1"/>
</dbReference>
<dbReference type="STRING" id="590646.G3B5D9"/>
<dbReference type="InterPro" id="IPR036691">
    <property type="entry name" value="Endo/exonu/phosph_ase_sf"/>
</dbReference>
<dbReference type="AlphaFoldDB" id="G3B5D9"/>
<evidence type="ECO:0000259" key="2">
    <source>
        <dbReference type="Pfam" id="PF03372"/>
    </source>
</evidence>